<keyword evidence="2" id="KW-1185">Reference proteome</keyword>
<accession>A0ABX6J1W2</accession>
<reference evidence="1 2" key="1">
    <citation type="submission" date="2020-02" db="EMBL/GenBank/DDBJ databases">
        <title>Complete genome sequence of Blautia producta JCM 1471(T).</title>
        <authorList>
            <person name="Tourlousse D.M."/>
            <person name="Sakamoto M."/>
            <person name="Miura T."/>
            <person name="Narita K."/>
            <person name="Ohashi A."/>
            <person name="Uchino Y."/>
            <person name="Yamazoe A."/>
            <person name="Kameyama K."/>
            <person name="Terauchi J."/>
            <person name="Ohkuma M."/>
            <person name="Kawasaki H."/>
            <person name="Sekiguchi Y."/>
        </authorList>
    </citation>
    <scope>NUCLEOTIDE SEQUENCE [LARGE SCALE GENOMIC DNA]</scope>
    <source>
        <strain evidence="1 2">JCM 1471</strain>
    </source>
</reference>
<evidence type="ECO:0000313" key="1">
    <source>
        <dbReference type="EMBL" id="QIB53363.1"/>
    </source>
</evidence>
<name>A0ABX6J1W2_9FIRM</name>
<protein>
    <submittedName>
        <fullName evidence="1">Uncharacterized protein</fullName>
    </submittedName>
</protein>
<dbReference type="Proteomes" id="UP000464715">
    <property type="component" value="Chromosome"/>
</dbReference>
<evidence type="ECO:0000313" key="2">
    <source>
        <dbReference type="Proteomes" id="UP000464715"/>
    </source>
</evidence>
<sequence>MVWIEIALAVCSSKLGDVTTFAVVWIEILGRFLQRRYISVTTFAVVWIEIHDPCCNQLVNASPPSRWCGLKSGKGDSCGLG</sequence>
<organism evidence="1 2">
    <name type="scientific">Blautia producta ATCC 27340 = DSM 2950</name>
    <dbReference type="NCBI Taxonomy" id="1121114"/>
    <lineage>
        <taxon>Bacteria</taxon>
        <taxon>Bacillati</taxon>
        <taxon>Bacillota</taxon>
        <taxon>Clostridia</taxon>
        <taxon>Lachnospirales</taxon>
        <taxon>Lachnospiraceae</taxon>
        <taxon>Blautia</taxon>
    </lineage>
</organism>
<gene>
    <name evidence="1" type="ORF">GXM18_17115</name>
</gene>
<proteinExistence type="predicted"/>
<dbReference type="EMBL" id="CP048626">
    <property type="protein sequence ID" value="QIB53363.1"/>
    <property type="molecule type" value="Genomic_DNA"/>
</dbReference>